<evidence type="ECO:0000313" key="9">
    <source>
        <dbReference type="Proteomes" id="UP001305652"/>
    </source>
</evidence>
<proteinExistence type="inferred from homology"/>
<dbReference type="InterPro" id="IPR001959">
    <property type="entry name" value="Transposase"/>
</dbReference>
<dbReference type="GO" id="GO:0006310">
    <property type="term" value="P:DNA recombination"/>
    <property type="evidence" value="ECO:0007669"/>
    <property type="project" value="UniProtKB-KW"/>
</dbReference>
<dbReference type="InterPro" id="IPR010095">
    <property type="entry name" value="Cas12f1-like_TNB"/>
</dbReference>
<comment type="similarity">
    <text evidence="1">In the C-terminal section; belongs to the transposase 35 family.</text>
</comment>
<feature type="domain" description="Probable transposase IS891/IS1136/IS1341" evidence="6">
    <location>
        <begin position="153"/>
        <end position="247"/>
    </location>
</feature>
<dbReference type="Proteomes" id="UP001305652">
    <property type="component" value="Chromosome"/>
</dbReference>
<dbReference type="GeneID" id="85732525"/>
<dbReference type="AlphaFoldDB" id="A0AAX4FY06"/>
<dbReference type="InterPro" id="IPR051399">
    <property type="entry name" value="RNA-guided_DNA_endo/Transpos"/>
</dbReference>
<protein>
    <submittedName>
        <fullName evidence="8">Transposase</fullName>
    </submittedName>
</protein>
<evidence type="ECO:0000259" key="7">
    <source>
        <dbReference type="Pfam" id="PF07282"/>
    </source>
</evidence>
<dbReference type="EMBL" id="CP137642">
    <property type="protein sequence ID" value="WOX58622.1"/>
    <property type="molecule type" value="Genomic_DNA"/>
</dbReference>
<reference evidence="8 9" key="1">
    <citation type="submission" date="2023-10" db="EMBL/GenBank/DDBJ databases">
        <title>The complete genome sequence of Methanoculleus receptaculi DSM 18860.</title>
        <authorList>
            <person name="Lai S.-J."/>
            <person name="You Y.-T."/>
            <person name="Chen S.-C."/>
        </authorList>
    </citation>
    <scope>NUCLEOTIDE SEQUENCE [LARGE SCALE GENOMIC DNA]</scope>
    <source>
        <strain evidence="8 9">DSM 18860</strain>
    </source>
</reference>
<accession>A0AAX4FY06</accession>
<evidence type="ECO:0000256" key="2">
    <source>
        <dbReference type="ARBA" id="ARBA00011044"/>
    </source>
</evidence>
<comment type="similarity">
    <text evidence="2">In the N-terminal section; belongs to the transposase 2 family.</text>
</comment>
<keyword evidence="3" id="KW-0815">Transposition</keyword>
<evidence type="ECO:0000256" key="1">
    <source>
        <dbReference type="ARBA" id="ARBA00008761"/>
    </source>
</evidence>
<gene>
    <name evidence="8" type="ORF">R6Y96_05170</name>
</gene>
<dbReference type="NCBIfam" id="TIGR01766">
    <property type="entry name" value="IS200/IS605 family accessory protein TnpB-like domain"/>
    <property type="match status" value="1"/>
</dbReference>
<evidence type="ECO:0000256" key="5">
    <source>
        <dbReference type="ARBA" id="ARBA00023172"/>
    </source>
</evidence>
<evidence type="ECO:0000256" key="4">
    <source>
        <dbReference type="ARBA" id="ARBA00023125"/>
    </source>
</evidence>
<dbReference type="Pfam" id="PF07282">
    <property type="entry name" value="Cas12f1-like_TNB"/>
    <property type="match status" value="1"/>
</dbReference>
<dbReference type="NCBIfam" id="NF040570">
    <property type="entry name" value="guided_TnpB"/>
    <property type="match status" value="1"/>
</dbReference>
<organism evidence="8 9">
    <name type="scientific">Methanoculleus receptaculi</name>
    <dbReference type="NCBI Taxonomy" id="394967"/>
    <lineage>
        <taxon>Archaea</taxon>
        <taxon>Methanobacteriati</taxon>
        <taxon>Methanobacteriota</taxon>
        <taxon>Stenosarchaea group</taxon>
        <taxon>Methanomicrobia</taxon>
        <taxon>Methanomicrobiales</taxon>
        <taxon>Methanomicrobiaceae</taxon>
        <taxon>Methanoculleus</taxon>
    </lineage>
</organism>
<name>A0AAX4FY06_9EURY</name>
<dbReference type="RefSeq" id="WP_318622449.1">
    <property type="nucleotide sequence ID" value="NZ_CP137642.1"/>
</dbReference>
<dbReference type="GO" id="GO:0032196">
    <property type="term" value="P:transposition"/>
    <property type="evidence" value="ECO:0007669"/>
    <property type="project" value="UniProtKB-KW"/>
</dbReference>
<dbReference type="Pfam" id="PF01385">
    <property type="entry name" value="OrfB_IS605"/>
    <property type="match status" value="1"/>
</dbReference>
<dbReference type="KEGG" id="mrc:R6Y96_05170"/>
<dbReference type="PANTHER" id="PTHR30405">
    <property type="entry name" value="TRANSPOSASE"/>
    <property type="match status" value="1"/>
</dbReference>
<feature type="domain" description="Cas12f1-like TNB" evidence="7">
    <location>
        <begin position="278"/>
        <end position="344"/>
    </location>
</feature>
<evidence type="ECO:0000256" key="3">
    <source>
        <dbReference type="ARBA" id="ARBA00022578"/>
    </source>
</evidence>
<dbReference type="GO" id="GO:0003677">
    <property type="term" value="F:DNA binding"/>
    <property type="evidence" value="ECO:0007669"/>
    <property type="project" value="UniProtKB-KW"/>
</dbReference>
<evidence type="ECO:0000313" key="8">
    <source>
        <dbReference type="EMBL" id="WOX58622.1"/>
    </source>
</evidence>
<dbReference type="PANTHER" id="PTHR30405:SF11">
    <property type="entry name" value="RNA-GUIDED DNA ENDONUCLEASE RV2885C-RELATED"/>
    <property type="match status" value="1"/>
</dbReference>
<sequence>MLLTIKVKLLTSQEQHDDLLKTMERFNEACNYISDVAWSNRTFGKIRLQKILYYEVRERFGLSAQMVVRAVSKVSESYKIDRSVKHTFKSHGAVAYDHRNLTIKGADRVSILTLNGRTLVPMVYGDYRPLDQTRIRGQADLIYFDGVFYLMLVVDIPEEKQIENPDGILGVDLGVTNLATTNDGVQFSGEKCEAVRKRYSALKARLQSVGTWDAKKHLKRISRRERRFKKDTNHCISKQIVETAQGTNRAIALEDLKGIQPGSTVSKPLRSALGKWAFYELASFIQYKAQLLGVPVVFVDPRYTSQQCSVCGFVSKENRKSQSEFVCLECGHSENADINAAKNIALRAAVNQPIALHSSNQVEERWKGKPTPLGGG</sequence>
<evidence type="ECO:0000259" key="6">
    <source>
        <dbReference type="Pfam" id="PF01385"/>
    </source>
</evidence>
<keyword evidence="9" id="KW-1185">Reference proteome</keyword>
<keyword evidence="4" id="KW-0238">DNA-binding</keyword>
<keyword evidence="5" id="KW-0233">DNA recombination</keyword>